<sequence length="230" mass="27029">MKKWTELWKSQIFTKKTNGTTCDFFVKKTENHTKTAVRFLIVHIFSVFFIKSEHREKIGLITIYRTKSPKEFQMYFFLVWIFVQFFVENGKKAVNSLCSGYFFLDGDLLFHYNSSSARKKGVKTLQGQRRCMCNENDISAQEKTEKQRTRLQKKNENCKRQKSAGCKKKKRQKSTVRIIFDDTKSKLRPQNVAFCSSLEKIFLGKSGRELDDHAFYTIPEKEFSVSLCIS</sequence>
<organism evidence="1 2">
    <name type="scientific">Anaerotignum lactatifermentans DSM 14214</name>
    <dbReference type="NCBI Taxonomy" id="1121323"/>
    <lineage>
        <taxon>Bacteria</taxon>
        <taxon>Bacillati</taxon>
        <taxon>Bacillota</taxon>
        <taxon>Clostridia</taxon>
        <taxon>Lachnospirales</taxon>
        <taxon>Anaerotignaceae</taxon>
        <taxon>Anaerotignum</taxon>
    </lineage>
</organism>
<dbReference type="Proteomes" id="UP000183975">
    <property type="component" value="Unassembled WGS sequence"/>
</dbReference>
<evidence type="ECO:0000313" key="1">
    <source>
        <dbReference type="EMBL" id="SHJ66401.1"/>
    </source>
</evidence>
<dbReference type="EMBL" id="FRAH01000004">
    <property type="protein sequence ID" value="SHJ66401.1"/>
    <property type="molecule type" value="Genomic_DNA"/>
</dbReference>
<dbReference type="AlphaFoldDB" id="A0A1M6L5E0"/>
<gene>
    <name evidence="1" type="ORF">SAMN02745138_00281</name>
</gene>
<name>A0A1M6L5E0_9FIRM</name>
<protein>
    <submittedName>
        <fullName evidence="1">Uncharacterized protein</fullName>
    </submittedName>
</protein>
<accession>A0A1M6L5E0</accession>
<keyword evidence="2" id="KW-1185">Reference proteome</keyword>
<reference evidence="1 2" key="1">
    <citation type="submission" date="2016-11" db="EMBL/GenBank/DDBJ databases">
        <authorList>
            <person name="Jaros S."/>
            <person name="Januszkiewicz K."/>
            <person name="Wedrychowicz H."/>
        </authorList>
    </citation>
    <scope>NUCLEOTIDE SEQUENCE [LARGE SCALE GENOMIC DNA]</scope>
    <source>
        <strain evidence="1 2">DSM 14214</strain>
    </source>
</reference>
<proteinExistence type="predicted"/>
<evidence type="ECO:0000313" key="2">
    <source>
        <dbReference type="Proteomes" id="UP000183975"/>
    </source>
</evidence>